<evidence type="ECO:0000256" key="2">
    <source>
        <dbReference type="ARBA" id="ARBA00022801"/>
    </source>
</evidence>
<keyword evidence="12" id="KW-1185">Reference proteome</keyword>
<dbReference type="InterPro" id="IPR001375">
    <property type="entry name" value="Peptidase_S9_cat"/>
</dbReference>
<dbReference type="Gene3D" id="2.140.10.30">
    <property type="entry name" value="Dipeptidylpeptidase IV, N-terminal domain"/>
    <property type="match status" value="1"/>
</dbReference>
<reference evidence="11 12" key="1">
    <citation type="submission" date="2024-01" db="EMBL/GenBank/DDBJ databases">
        <title>Novel species of the genus Luteimonas isolated from rivers.</title>
        <authorList>
            <person name="Lu H."/>
        </authorList>
    </citation>
    <scope>NUCLEOTIDE SEQUENCE [LARGE SCALE GENOMIC DNA]</scope>
    <source>
        <strain evidence="11 12">FXH3W</strain>
    </source>
</reference>
<dbReference type="Pfam" id="PF00326">
    <property type="entry name" value="Peptidase_S9"/>
    <property type="match status" value="1"/>
</dbReference>
<comment type="caution">
    <text evidence="11">The sequence shown here is derived from an EMBL/GenBank/DDBJ whole genome shotgun (WGS) entry which is preliminary data.</text>
</comment>
<feature type="domain" description="Dipeptidylpeptidase IV N-terminal" evidence="10">
    <location>
        <begin position="336"/>
        <end position="499"/>
    </location>
</feature>
<dbReference type="Gene3D" id="2.120.10.30">
    <property type="entry name" value="TolB, C-terminal domain"/>
    <property type="match status" value="1"/>
</dbReference>
<gene>
    <name evidence="11" type="ORF">V3390_02415</name>
</gene>
<evidence type="ECO:0000256" key="8">
    <source>
        <dbReference type="SAM" id="SignalP"/>
    </source>
</evidence>
<evidence type="ECO:0000256" key="3">
    <source>
        <dbReference type="ARBA" id="ARBA00022990"/>
    </source>
</evidence>
<dbReference type="InterPro" id="IPR029058">
    <property type="entry name" value="AB_hydrolase_fold"/>
</dbReference>
<sequence>MVRPLFVACCLVLASVARAQDPTPVTLEQAMANPDWIGRPVESAWWSWDSRTVNYTQQRTDSNVRDQFQVEQESRGTRKLTGAQRAEIDGAYPVSDTQGARMAFVRNGDVFVRELSSGRLIQVTRSVTEEASPQWSADGQLVYRSGKDWFVWRPNAGVTAIAPVKVGKDPAVEPKRDTLQQQQLALFKTLRDDVARKQAAAAQSRDWRAEDPTQASPSAYIDGNFEIQSTSLSPNGRWMLAITQEKGADTGRETNTPKWITETGYTEPESSRTLVGRTDPVNQQVWLVDVQAGKARQIALDGLPGIQVDPLKDLRAKAGKDPLKGSRAVRIQTDGDDSGTAVHWTAGGDEVAFMVRAVDNKDRWIVSLAPKGKFDSVAAVSRHRLTDPAWINWNFNDFGYTPDNRLWYLSEQSGYSHLYLEGKALTSGRWEASDVTLDRAGKQFFFVCNRANPGTYELCTVNRDGGSVRELTSLKGVEGYAIAPNQQRILVRYSGSYLPTQVATIPLNGGQATALTDTRSPEFKSRTWIQPEYVQIPSKHGAGTIWGKFYGPAKYEAGRKYPIVFFVHGAGYLQNVSQRYPAYFREQMFHNLLVERGYVVMDIDYRASEGYGRDWRTAIYRQMGHPELEDHLDALDWVVANKQGDKDKAGIYGGSYGGFMTFMALMRAPGTFKAGAALRPVADWAQYNHEYTSNILNTPELDPEAYRKSSPIYYADQLQDRLLIAHGMIDDNVFYRDSVMLAQRLIELRKTRWELASYPMERHGFVNSDSWYDEYRRIYELFETELK</sequence>
<accession>A0ABU7UX33</accession>
<dbReference type="InterPro" id="IPR002469">
    <property type="entry name" value="Peptidase_S9B_N"/>
</dbReference>
<evidence type="ECO:0000256" key="6">
    <source>
        <dbReference type="ARBA" id="ARBA00045885"/>
    </source>
</evidence>
<evidence type="ECO:0000313" key="12">
    <source>
        <dbReference type="Proteomes" id="UP001356170"/>
    </source>
</evidence>
<keyword evidence="8" id="KW-0732">Signal</keyword>
<dbReference type="Pfam" id="PF00930">
    <property type="entry name" value="DPPIV_N"/>
    <property type="match status" value="1"/>
</dbReference>
<dbReference type="SUPFAM" id="SSF82171">
    <property type="entry name" value="DPP6 N-terminal domain-like"/>
    <property type="match status" value="1"/>
</dbReference>
<evidence type="ECO:0000313" key="11">
    <source>
        <dbReference type="EMBL" id="MEF2155086.1"/>
    </source>
</evidence>
<proteinExistence type="predicted"/>
<evidence type="ECO:0000256" key="7">
    <source>
        <dbReference type="SAM" id="MobiDB-lite"/>
    </source>
</evidence>
<protein>
    <recommendedName>
        <fullName evidence="5">Acyl-peptide hydrolase</fullName>
    </recommendedName>
    <alternativeName>
        <fullName evidence="4">Acylaminoacyl-peptidase</fullName>
    </alternativeName>
</protein>
<evidence type="ECO:0000256" key="4">
    <source>
        <dbReference type="ARBA" id="ARBA00032284"/>
    </source>
</evidence>
<keyword evidence="1" id="KW-0645">Protease</keyword>
<organism evidence="11 12">
    <name type="scientific">Aquilutibacter rugosus</name>
    <dbReference type="NCBI Taxonomy" id="3115820"/>
    <lineage>
        <taxon>Bacteria</taxon>
        <taxon>Pseudomonadati</taxon>
        <taxon>Pseudomonadota</taxon>
        <taxon>Gammaproteobacteria</taxon>
        <taxon>Lysobacterales</taxon>
        <taxon>Lysobacteraceae</taxon>
        <taxon>Aquilutibacter</taxon>
    </lineage>
</organism>
<comment type="function">
    <text evidence="6">This enzyme catalyzes the hydrolysis of the N-terminal peptide bond of an N-acetylated peptide to generate an N-acetylated amino acid and a peptide with a free N-terminus. It preferentially cleaves off Ac-Ala, Ac-Met and Ac-Ser. Also, involved in the degradation of oxidized and glycated proteins.</text>
</comment>
<name>A0ABU7UX33_9GAMM</name>
<feature type="domain" description="Peptidase S9 prolyl oligopeptidase catalytic" evidence="9">
    <location>
        <begin position="592"/>
        <end position="786"/>
    </location>
</feature>
<evidence type="ECO:0000259" key="9">
    <source>
        <dbReference type="Pfam" id="PF00326"/>
    </source>
</evidence>
<dbReference type="InterPro" id="IPR002471">
    <property type="entry name" value="Pept_S9_AS"/>
</dbReference>
<keyword evidence="2" id="KW-0378">Hydrolase</keyword>
<keyword evidence="3" id="KW-0007">Acetylation</keyword>
<dbReference type="Gene3D" id="3.40.50.1820">
    <property type="entry name" value="alpha/beta hydrolase"/>
    <property type="match status" value="1"/>
</dbReference>
<dbReference type="PROSITE" id="PS00708">
    <property type="entry name" value="PRO_ENDOPEP_SER"/>
    <property type="match status" value="1"/>
</dbReference>
<evidence type="ECO:0000259" key="10">
    <source>
        <dbReference type="Pfam" id="PF00930"/>
    </source>
</evidence>
<feature type="signal peptide" evidence="8">
    <location>
        <begin position="1"/>
        <end position="19"/>
    </location>
</feature>
<dbReference type="Proteomes" id="UP001356170">
    <property type="component" value="Unassembled WGS sequence"/>
</dbReference>
<dbReference type="PANTHER" id="PTHR11731:SF193">
    <property type="entry name" value="DIPEPTIDYL PEPTIDASE 9"/>
    <property type="match status" value="1"/>
</dbReference>
<dbReference type="EMBL" id="JAZHBO010000001">
    <property type="protein sequence ID" value="MEF2155086.1"/>
    <property type="molecule type" value="Genomic_DNA"/>
</dbReference>
<evidence type="ECO:0000256" key="1">
    <source>
        <dbReference type="ARBA" id="ARBA00022670"/>
    </source>
</evidence>
<dbReference type="PANTHER" id="PTHR11731">
    <property type="entry name" value="PROTEASE FAMILY S9B,C DIPEPTIDYL-PEPTIDASE IV-RELATED"/>
    <property type="match status" value="1"/>
</dbReference>
<dbReference type="InterPro" id="IPR050278">
    <property type="entry name" value="Serine_Prot_S9B/DPPIV"/>
</dbReference>
<evidence type="ECO:0000256" key="5">
    <source>
        <dbReference type="ARBA" id="ARBA00032596"/>
    </source>
</evidence>
<feature type="region of interest" description="Disordered" evidence="7">
    <location>
        <begin position="248"/>
        <end position="274"/>
    </location>
</feature>
<feature type="chain" id="PRO_5046276370" description="Acyl-peptide hydrolase" evidence="8">
    <location>
        <begin position="20"/>
        <end position="787"/>
    </location>
</feature>
<dbReference type="SUPFAM" id="SSF53474">
    <property type="entry name" value="alpha/beta-Hydrolases"/>
    <property type="match status" value="1"/>
</dbReference>
<dbReference type="InterPro" id="IPR011042">
    <property type="entry name" value="6-blade_b-propeller_TolB-like"/>
</dbReference>